<protein>
    <recommendedName>
        <fullName evidence="4">5-methylthioadenosine/S-adenosylhomocysteine deaminase</fullName>
        <shortName evidence="4">MTA/SAH deaminase</shortName>
        <ecNumber evidence="4">3.5.4.28</ecNumber>
        <ecNumber evidence="4">3.5.4.31</ecNumber>
    </recommendedName>
</protein>
<gene>
    <name evidence="4" type="primary">mtaD</name>
    <name evidence="6" type="ORF">SAMN02745216_03016</name>
</gene>
<keyword evidence="3 4" id="KW-0862">Zinc</keyword>
<dbReference type="SUPFAM" id="SSF51556">
    <property type="entry name" value="Metallo-dependent hydrolases"/>
    <property type="match status" value="1"/>
</dbReference>
<dbReference type="Gene3D" id="3.20.20.140">
    <property type="entry name" value="Metal-dependent hydrolases"/>
    <property type="match status" value="1"/>
</dbReference>
<dbReference type="CDD" id="cd01298">
    <property type="entry name" value="ATZ_TRZ_like"/>
    <property type="match status" value="1"/>
</dbReference>
<evidence type="ECO:0000259" key="5">
    <source>
        <dbReference type="Pfam" id="PF01979"/>
    </source>
</evidence>
<dbReference type="Proteomes" id="UP000183994">
    <property type="component" value="Unassembled WGS sequence"/>
</dbReference>
<dbReference type="Gene3D" id="2.30.40.10">
    <property type="entry name" value="Urease, subunit C, domain 1"/>
    <property type="match status" value="1"/>
</dbReference>
<feature type="binding site" evidence="4">
    <location>
        <position position="289"/>
    </location>
    <ligand>
        <name>substrate</name>
    </ligand>
</feature>
<dbReference type="PANTHER" id="PTHR43794:SF11">
    <property type="entry name" value="AMIDOHYDROLASE-RELATED DOMAIN-CONTAINING PROTEIN"/>
    <property type="match status" value="1"/>
</dbReference>
<evidence type="ECO:0000256" key="1">
    <source>
        <dbReference type="ARBA" id="ARBA00022723"/>
    </source>
</evidence>
<dbReference type="AlphaFoldDB" id="A0A1M6QAQ5"/>
<dbReference type="EC" id="3.5.4.31" evidence="4"/>
<feature type="binding site" evidence="4">
    <location>
        <position position="136"/>
    </location>
    <ligand>
        <name>Zn(2+)</name>
        <dbReference type="ChEBI" id="CHEBI:29105"/>
    </ligand>
</feature>
<dbReference type="InterPro" id="IPR006680">
    <property type="entry name" value="Amidohydro-rel"/>
</dbReference>
<comment type="function">
    <text evidence="4">Catalyzes the deamination of 5-methylthioadenosine and S-adenosyl-L-homocysteine into 5-methylthioinosine and S-inosyl-L-homocysteine, respectively. Is also able to deaminate adenosine.</text>
</comment>
<comment type="similarity">
    <text evidence="4">Belongs to the metallo-dependent hydrolases superfamily. MTA/SAH deaminase family.</text>
</comment>
<dbReference type="STRING" id="1121393.SAMN02745216_03016"/>
<feature type="domain" description="Amidohydrolase-related" evidence="5">
    <location>
        <begin position="127"/>
        <end position="477"/>
    </location>
</feature>
<dbReference type="SUPFAM" id="SSF51338">
    <property type="entry name" value="Composite domain of metallo-dependent hydrolases"/>
    <property type="match status" value="1"/>
</dbReference>
<comment type="caution">
    <text evidence="4">Lacks conserved residue(s) required for the propagation of feature annotation.</text>
</comment>
<accession>A0A1M6QAQ5</accession>
<dbReference type="InterPro" id="IPR050287">
    <property type="entry name" value="MTA/SAH_deaminase"/>
</dbReference>
<sequence length="505" mass="54004">MRTLFSPLFRPAPNFFHDGPENPAIAFSAILSDTLRSFLRRPAKAQETRPMIPGRCKKPCSLMKKGALMTYDLIIENGILLTVDADSHIYEDGLICVAGGEIMFAGPREKAPEGKDARQVLDAGGGIIMPGLVNSHTHVPMSIFRGLADDLPLETWLNEHIFPAEAAHINPQTVRIGTLLSCAEMLLSGTTCFCDGYFYEDAVAQAASETGLRAVLAHGIIDFPAPGVPDPSQNVQASVSYAKEWKGKTPLITPSIFCHSAYTCSAETIQNAKKEAAALGVLLQIHAAESKFEHTQSMERHGLSPVQYLDGLGVLDQNTLLVHGVWVDDKDMEILSQKKAAVSVTTHSEMKLASGVAPIPAYLRAGVRVGLGTDGPASNNNHDMFGETGLTAKIHKALDLDPTELDAATAIALASRMSADAIGLGAVTGSLEKGKRADIIVIDLNAPNMTPMYHPDSAVVYAASADNVKHVFVDGRQLVEDGRLTGMDIGQIMHEVRGLAKIIGG</sequence>
<evidence type="ECO:0000313" key="6">
    <source>
        <dbReference type="EMBL" id="SHK17246.1"/>
    </source>
</evidence>
<evidence type="ECO:0000256" key="3">
    <source>
        <dbReference type="ARBA" id="ARBA00022833"/>
    </source>
</evidence>
<name>A0A1M6QAQ5_9BACT</name>
<dbReference type="GO" id="GO:0046872">
    <property type="term" value="F:metal ion binding"/>
    <property type="evidence" value="ECO:0007669"/>
    <property type="project" value="UniProtKB-KW"/>
</dbReference>
<feature type="binding site" evidence="4">
    <location>
        <position position="286"/>
    </location>
    <ligand>
        <name>Zn(2+)</name>
        <dbReference type="ChEBI" id="CHEBI:29105"/>
    </ligand>
</feature>
<dbReference type="HAMAP" id="MF_01281">
    <property type="entry name" value="MTA_SAH_deamin"/>
    <property type="match status" value="1"/>
</dbReference>
<comment type="catalytic activity">
    <reaction evidence="4">
        <text>S-methyl-5'-thioadenosine + H2O + H(+) = S-methyl-5'-thioinosine + NH4(+)</text>
        <dbReference type="Rhea" id="RHEA:25025"/>
        <dbReference type="ChEBI" id="CHEBI:15377"/>
        <dbReference type="ChEBI" id="CHEBI:15378"/>
        <dbReference type="ChEBI" id="CHEBI:17509"/>
        <dbReference type="ChEBI" id="CHEBI:28938"/>
        <dbReference type="ChEBI" id="CHEBI:48595"/>
        <dbReference type="EC" id="3.5.4.31"/>
    </reaction>
</comment>
<reference evidence="7" key="1">
    <citation type="submission" date="2016-11" db="EMBL/GenBank/DDBJ databases">
        <authorList>
            <person name="Varghese N."/>
            <person name="Submissions S."/>
        </authorList>
    </citation>
    <scope>NUCLEOTIDE SEQUENCE [LARGE SCALE GENOMIC DNA]</scope>
    <source>
        <strain evidence="7">DSM 16219</strain>
    </source>
</reference>
<dbReference type="FunFam" id="3.20.20.140:FF:000014">
    <property type="entry name" value="5-methylthioadenosine/S-adenosylhomocysteine deaminase"/>
    <property type="match status" value="1"/>
</dbReference>
<dbReference type="InterPro" id="IPR032466">
    <property type="entry name" value="Metal_Hydrolase"/>
</dbReference>
<feature type="binding site" evidence="4">
    <location>
        <position position="374"/>
    </location>
    <ligand>
        <name>Zn(2+)</name>
        <dbReference type="ChEBI" id="CHEBI:29105"/>
    </ligand>
</feature>
<feature type="binding site" evidence="4">
    <location>
        <position position="259"/>
    </location>
    <ligand>
        <name>substrate</name>
    </ligand>
</feature>
<keyword evidence="7" id="KW-1185">Reference proteome</keyword>
<evidence type="ECO:0000313" key="7">
    <source>
        <dbReference type="Proteomes" id="UP000183994"/>
    </source>
</evidence>
<dbReference type="GO" id="GO:0090614">
    <property type="term" value="F:5'-methylthioadenosine deaminase activity"/>
    <property type="evidence" value="ECO:0007669"/>
    <property type="project" value="UniProtKB-UniRule"/>
</dbReference>
<dbReference type="Pfam" id="PF01979">
    <property type="entry name" value="Amidohydro_1"/>
    <property type="match status" value="1"/>
</dbReference>
<comment type="catalytic activity">
    <reaction evidence="4">
        <text>S-adenosyl-L-homocysteine + H2O + H(+) = S-inosyl-L-homocysteine + NH4(+)</text>
        <dbReference type="Rhea" id="RHEA:20716"/>
        <dbReference type="ChEBI" id="CHEBI:15377"/>
        <dbReference type="ChEBI" id="CHEBI:15378"/>
        <dbReference type="ChEBI" id="CHEBI:28938"/>
        <dbReference type="ChEBI" id="CHEBI:57856"/>
        <dbReference type="ChEBI" id="CHEBI:57985"/>
        <dbReference type="EC" id="3.5.4.28"/>
    </reaction>
</comment>
<dbReference type="EMBL" id="FQZU01000019">
    <property type="protein sequence ID" value="SHK17246.1"/>
    <property type="molecule type" value="Genomic_DNA"/>
</dbReference>
<proteinExistence type="inferred from homology"/>
<dbReference type="InterPro" id="IPR023512">
    <property type="entry name" value="Deaminase_MtaD/DadD"/>
</dbReference>
<organism evidence="6 7">
    <name type="scientific">Desulfatibacillum alkenivorans DSM 16219</name>
    <dbReference type="NCBI Taxonomy" id="1121393"/>
    <lineage>
        <taxon>Bacteria</taxon>
        <taxon>Pseudomonadati</taxon>
        <taxon>Thermodesulfobacteriota</taxon>
        <taxon>Desulfobacteria</taxon>
        <taxon>Desulfobacterales</taxon>
        <taxon>Desulfatibacillaceae</taxon>
        <taxon>Desulfatibacillum</taxon>
    </lineage>
</organism>
<feature type="binding site" evidence="4">
    <location>
        <position position="138"/>
    </location>
    <ligand>
        <name>Zn(2+)</name>
        <dbReference type="ChEBI" id="CHEBI:29105"/>
    </ligand>
</feature>
<dbReference type="EC" id="3.5.4.28" evidence="4"/>
<keyword evidence="1 4" id="KW-0479">Metal-binding</keyword>
<feature type="binding site" evidence="4">
    <location>
        <position position="374"/>
    </location>
    <ligand>
        <name>substrate</name>
    </ligand>
</feature>
<dbReference type="InterPro" id="IPR011059">
    <property type="entry name" value="Metal-dep_hydrolase_composite"/>
</dbReference>
<comment type="cofactor">
    <cofactor evidence="4">
        <name>Zn(2+)</name>
        <dbReference type="ChEBI" id="CHEBI:29105"/>
    </cofactor>
    <text evidence="4">Binds 1 zinc ion per subunit.</text>
</comment>
<evidence type="ECO:0000256" key="4">
    <source>
        <dbReference type="HAMAP-Rule" id="MF_01281"/>
    </source>
</evidence>
<evidence type="ECO:0000256" key="2">
    <source>
        <dbReference type="ARBA" id="ARBA00022801"/>
    </source>
</evidence>
<keyword evidence="2 4" id="KW-0378">Hydrolase</keyword>
<dbReference type="GO" id="GO:0050270">
    <property type="term" value="F:S-adenosylhomocysteine deaminase activity"/>
    <property type="evidence" value="ECO:0007669"/>
    <property type="project" value="UniProtKB-UniRule"/>
</dbReference>
<dbReference type="PANTHER" id="PTHR43794">
    <property type="entry name" value="AMINOHYDROLASE SSNA-RELATED"/>
    <property type="match status" value="1"/>
</dbReference>
<feature type="binding site" evidence="4">
    <location>
        <position position="165"/>
    </location>
    <ligand>
        <name>substrate</name>
    </ligand>
</feature>